<feature type="region of interest" description="Disordered" evidence="2">
    <location>
        <begin position="1052"/>
        <end position="1112"/>
    </location>
</feature>
<accession>A0AA35SHD6</accession>
<protein>
    <submittedName>
        <fullName evidence="4">Kinectin</fullName>
    </submittedName>
</protein>
<evidence type="ECO:0000256" key="3">
    <source>
        <dbReference type="SAM" id="Phobius"/>
    </source>
</evidence>
<feature type="compositionally biased region" description="Basic and acidic residues" evidence="2">
    <location>
        <begin position="1052"/>
        <end position="1070"/>
    </location>
</feature>
<evidence type="ECO:0000256" key="1">
    <source>
        <dbReference type="SAM" id="Coils"/>
    </source>
</evidence>
<dbReference type="EMBL" id="CASHTH010002352">
    <property type="protein sequence ID" value="CAI8028651.1"/>
    <property type="molecule type" value="Genomic_DNA"/>
</dbReference>
<name>A0AA35SHD6_GEOBA</name>
<dbReference type="PANTHER" id="PTHR18939:SF4">
    <property type="entry name" value="RIBOSOME-BINDING PROTEIN 1"/>
    <property type="match status" value="1"/>
</dbReference>
<keyword evidence="3" id="KW-1133">Transmembrane helix</keyword>
<feature type="compositionally biased region" description="Basic and acidic residues" evidence="2">
    <location>
        <begin position="775"/>
        <end position="789"/>
    </location>
</feature>
<feature type="coiled-coil region" evidence="1">
    <location>
        <begin position="321"/>
        <end position="376"/>
    </location>
</feature>
<gene>
    <name evidence="4" type="ORF">GBAR_LOCUS16316</name>
</gene>
<feature type="compositionally biased region" description="Polar residues" evidence="2">
    <location>
        <begin position="208"/>
        <end position="219"/>
    </location>
</feature>
<evidence type="ECO:0000256" key="2">
    <source>
        <dbReference type="SAM" id="MobiDB-lite"/>
    </source>
</evidence>
<feature type="region of interest" description="Disordered" evidence="2">
    <location>
        <begin position="715"/>
        <end position="743"/>
    </location>
</feature>
<proteinExistence type="predicted"/>
<feature type="compositionally biased region" description="Basic residues" evidence="2">
    <location>
        <begin position="68"/>
        <end position="79"/>
    </location>
</feature>
<dbReference type="Proteomes" id="UP001174909">
    <property type="component" value="Unassembled WGS sequence"/>
</dbReference>
<keyword evidence="3" id="KW-0812">Transmembrane</keyword>
<keyword evidence="5" id="KW-1185">Reference proteome</keyword>
<dbReference type="InterPro" id="IPR040248">
    <property type="entry name" value="RRBP1"/>
</dbReference>
<dbReference type="AlphaFoldDB" id="A0AA35SHD6"/>
<feature type="compositionally biased region" description="Low complexity" evidence="2">
    <location>
        <begin position="438"/>
        <end position="452"/>
    </location>
</feature>
<feature type="compositionally biased region" description="Basic and acidic residues" evidence="2">
    <location>
        <begin position="1099"/>
        <end position="1112"/>
    </location>
</feature>
<dbReference type="PANTHER" id="PTHR18939">
    <property type="entry name" value="RIBOSOME BINDING PROTEIN-1"/>
    <property type="match status" value="1"/>
</dbReference>
<keyword evidence="3" id="KW-0472">Membrane</keyword>
<dbReference type="EMBL" id="CASHTH010002352">
    <property type="protein sequence ID" value="CAI8028656.1"/>
    <property type="molecule type" value="Genomic_DNA"/>
</dbReference>
<dbReference type="GO" id="GO:0005789">
    <property type="term" value="C:endoplasmic reticulum membrane"/>
    <property type="evidence" value="ECO:0007669"/>
    <property type="project" value="TreeGrafter"/>
</dbReference>
<evidence type="ECO:0000313" key="5">
    <source>
        <dbReference type="Proteomes" id="UP001174909"/>
    </source>
</evidence>
<comment type="caution">
    <text evidence="4">The sequence shown here is derived from an EMBL/GenBank/DDBJ whole genome shotgun (WGS) entry which is preliminary data.</text>
</comment>
<keyword evidence="1" id="KW-0175">Coiled coil</keyword>
<feature type="region of interest" description="Disordered" evidence="2">
    <location>
        <begin position="438"/>
        <end position="481"/>
    </location>
</feature>
<sequence>MEEESLSMLTVVVPAVVGVSVVVVTVVLVFWLGAGRQTSYEDAMKARQGHADRELRKITEREREQKQKREKKRPGGRSGRRQESGKLEGQQGDVEVTPLPPAQKGILKTTTTSKANSVAAKDKAEPSAGVRVDFEVSETPAKPSKTPRTNPPTPHPSAQRGSRPPFSTPLARALEPEVGEEEEEDEEADNAFIPRVLRIEPPQKKSSRSNNNDDQVQLQSKPKAPPTTLTTATAATKSATVVSVGATKSATTTTGGATSRGQKKTKKSKSTAGPGELEAMPASRISDVVSASTLSNEEIQHLIDKLLEMQDANAEWKMKGASKGTESVKSLKKANEDLQERCQNAENTVRDHYQKIKKLEVEIAEERSKRQTSERQLQLRISKQTNEITIFKTKLGGLEEELKLTKQLNTSKLEEENSTLTQRMNALAQENSSLTSQLASLKQSLQESQEQSARLHSDLRKAKSAAKSPAGGGGGADGRGQLERVGELEQRLRQVEEDNASLQAALISVGKEKDQLVEQVQSLVAASQERDTLSQQLSSAQQLLQETQVAMKTMEQKEAEGEAAAGAEISRLEQQNAQLGSQVDALRRQSEGVVSSTVMELRQLQEEKARLEVLAQQSAESAAATAAEVQRLRETNAQLGSQVEGLQQQSAAEAVTLALQQSAESAAATAAEVQRLRETNAQLGSQVEGLQQQSAAEAVTLALQQSAAEAATLALQQPPPGPSQEEVEEMKSQLKEAHEGERQAVVAKMEAEHSSEVSGLKVQYEAELLSVKEELSRVRREGEAERSSTEQRLASETAMKQDLQSELEKLQTSVLTSQQNGPLDDQVDAGHEEELRAKEDLLGKVAEERDTLKERLKTAETNLNDLQGKNNSLRDNCWKARDDSARLEKESEAKLKQVYRDTESRVKMAEARVAEEKEEGERALLERLFPDVRVAETTSFSPWVDQFEMEAQLCLENTKKQVCELKQRVAELEEDEQIHSQEAQGFRETLNKAFGNLEKLQEQVTTETVQHHRLLEEREEMLQRERVTNRDLQQQLSKERETTTNLEAKIKEVGEGGGGEERVREMEGQLEKAAQSQEDLHGEVDRLTASLDTTTQLKTHAEDSAHTAEEQV</sequence>
<organism evidence="4 5">
    <name type="scientific">Geodia barretti</name>
    <name type="common">Barrett's horny sponge</name>
    <dbReference type="NCBI Taxonomy" id="519541"/>
    <lineage>
        <taxon>Eukaryota</taxon>
        <taxon>Metazoa</taxon>
        <taxon>Porifera</taxon>
        <taxon>Demospongiae</taxon>
        <taxon>Heteroscleromorpha</taxon>
        <taxon>Tetractinellida</taxon>
        <taxon>Astrophorina</taxon>
        <taxon>Geodiidae</taxon>
        <taxon>Geodia</taxon>
    </lineage>
</organism>
<feature type="compositionally biased region" description="Low complexity" evidence="2">
    <location>
        <begin position="220"/>
        <end position="259"/>
    </location>
</feature>
<feature type="compositionally biased region" description="Basic and acidic residues" evidence="2">
    <location>
        <begin position="43"/>
        <end position="67"/>
    </location>
</feature>
<feature type="transmembrane region" description="Helical" evidence="3">
    <location>
        <begin position="12"/>
        <end position="34"/>
    </location>
</feature>
<evidence type="ECO:0000313" key="4">
    <source>
        <dbReference type="EMBL" id="CAI8028656.1"/>
    </source>
</evidence>
<feature type="region of interest" description="Disordered" evidence="2">
    <location>
        <begin position="775"/>
        <end position="808"/>
    </location>
</feature>
<feature type="compositionally biased region" description="Acidic residues" evidence="2">
    <location>
        <begin position="177"/>
        <end position="189"/>
    </location>
</feature>
<feature type="compositionally biased region" description="Basic and acidic residues" evidence="2">
    <location>
        <begin position="729"/>
        <end position="742"/>
    </location>
</feature>
<feature type="region of interest" description="Disordered" evidence="2">
    <location>
        <begin position="43"/>
        <end position="284"/>
    </location>
</feature>
<reference evidence="4" key="1">
    <citation type="submission" date="2023-03" db="EMBL/GenBank/DDBJ databases">
        <authorList>
            <person name="Steffen K."/>
            <person name="Cardenas P."/>
        </authorList>
    </citation>
    <scope>NUCLEOTIDE SEQUENCE</scope>
</reference>